<accession>A0A0E9T9E1</accession>
<proteinExistence type="predicted"/>
<dbReference type="EMBL" id="GBXM01059214">
    <property type="protein sequence ID" value="JAH49363.1"/>
    <property type="molecule type" value="Transcribed_RNA"/>
</dbReference>
<reference evidence="1" key="1">
    <citation type="submission" date="2014-11" db="EMBL/GenBank/DDBJ databases">
        <authorList>
            <person name="Amaro Gonzalez C."/>
        </authorList>
    </citation>
    <scope>NUCLEOTIDE SEQUENCE</scope>
</reference>
<protein>
    <submittedName>
        <fullName evidence="1">Uncharacterized protein</fullName>
    </submittedName>
</protein>
<evidence type="ECO:0000313" key="1">
    <source>
        <dbReference type="EMBL" id="JAH49363.1"/>
    </source>
</evidence>
<name>A0A0E9T9E1_ANGAN</name>
<dbReference type="AlphaFoldDB" id="A0A0E9T9E1"/>
<reference evidence="1" key="2">
    <citation type="journal article" date="2015" name="Fish Shellfish Immunol.">
        <title>Early steps in the European eel (Anguilla anguilla)-Vibrio vulnificus interaction in the gills: Role of the RtxA13 toxin.</title>
        <authorList>
            <person name="Callol A."/>
            <person name="Pajuelo D."/>
            <person name="Ebbesson L."/>
            <person name="Teles M."/>
            <person name="MacKenzie S."/>
            <person name="Amaro C."/>
        </authorList>
    </citation>
    <scope>NUCLEOTIDE SEQUENCE</scope>
</reference>
<organism evidence="1">
    <name type="scientific">Anguilla anguilla</name>
    <name type="common">European freshwater eel</name>
    <name type="synonym">Muraena anguilla</name>
    <dbReference type="NCBI Taxonomy" id="7936"/>
    <lineage>
        <taxon>Eukaryota</taxon>
        <taxon>Metazoa</taxon>
        <taxon>Chordata</taxon>
        <taxon>Craniata</taxon>
        <taxon>Vertebrata</taxon>
        <taxon>Euteleostomi</taxon>
        <taxon>Actinopterygii</taxon>
        <taxon>Neopterygii</taxon>
        <taxon>Teleostei</taxon>
        <taxon>Anguilliformes</taxon>
        <taxon>Anguillidae</taxon>
        <taxon>Anguilla</taxon>
    </lineage>
</organism>
<sequence>MPRHKAYHMRTFQDLKLRALPKLASFNLILKHRKAVLFQYFLRNKMKIQSQNRLHQYEINSFSLKAVTLFSTE</sequence>